<accession>A0AAD9QU33</accession>
<name>A0AAD9QU33_ACRCE</name>
<dbReference type="Proteomes" id="UP001249851">
    <property type="component" value="Unassembled WGS sequence"/>
</dbReference>
<sequence>MHRELMLIGSVSFGNITRSCPKESWLLGARMINQKEANDTRLVLSSRIQASGEASHLQESFECCNAPLTDQHLGFPENISLY</sequence>
<reference evidence="1" key="2">
    <citation type="journal article" date="2023" name="Science">
        <title>Genomic signatures of disease resistance in endangered staghorn corals.</title>
        <authorList>
            <person name="Vollmer S.V."/>
            <person name="Selwyn J.D."/>
            <person name="Despard B.A."/>
            <person name="Roesel C.L."/>
        </authorList>
    </citation>
    <scope>NUCLEOTIDE SEQUENCE</scope>
    <source>
        <strain evidence="1">K2</strain>
    </source>
</reference>
<evidence type="ECO:0000313" key="1">
    <source>
        <dbReference type="EMBL" id="KAK2567577.1"/>
    </source>
</evidence>
<comment type="caution">
    <text evidence="1">The sequence shown here is derived from an EMBL/GenBank/DDBJ whole genome shotgun (WGS) entry which is preliminary data.</text>
</comment>
<reference evidence="1" key="1">
    <citation type="journal article" date="2023" name="G3 (Bethesda)">
        <title>Whole genome assembly and annotation of the endangered Caribbean coral Acropora cervicornis.</title>
        <authorList>
            <person name="Selwyn J.D."/>
            <person name="Vollmer S.V."/>
        </authorList>
    </citation>
    <scope>NUCLEOTIDE SEQUENCE</scope>
    <source>
        <strain evidence="1">K2</strain>
    </source>
</reference>
<dbReference type="EMBL" id="JARQWQ010000014">
    <property type="protein sequence ID" value="KAK2567577.1"/>
    <property type="molecule type" value="Genomic_DNA"/>
</dbReference>
<evidence type="ECO:0000313" key="2">
    <source>
        <dbReference type="Proteomes" id="UP001249851"/>
    </source>
</evidence>
<gene>
    <name evidence="1" type="ORF">P5673_008415</name>
</gene>
<proteinExistence type="predicted"/>
<keyword evidence="2" id="KW-1185">Reference proteome</keyword>
<organism evidence="1 2">
    <name type="scientific">Acropora cervicornis</name>
    <name type="common">Staghorn coral</name>
    <dbReference type="NCBI Taxonomy" id="6130"/>
    <lineage>
        <taxon>Eukaryota</taxon>
        <taxon>Metazoa</taxon>
        <taxon>Cnidaria</taxon>
        <taxon>Anthozoa</taxon>
        <taxon>Hexacorallia</taxon>
        <taxon>Scleractinia</taxon>
        <taxon>Astrocoeniina</taxon>
        <taxon>Acroporidae</taxon>
        <taxon>Acropora</taxon>
    </lineage>
</organism>
<protein>
    <submittedName>
        <fullName evidence="1">Uncharacterized protein</fullName>
    </submittedName>
</protein>
<dbReference type="AlphaFoldDB" id="A0AAD9QU33"/>